<dbReference type="SUPFAM" id="SSF69304">
    <property type="entry name" value="Tricorn protease N-terminal domain"/>
    <property type="match status" value="1"/>
</dbReference>
<protein>
    <recommendedName>
        <fullName evidence="4">WD40 repeat domain-containing protein</fullName>
    </recommendedName>
</protein>
<feature type="compositionally biased region" description="Gly residues" evidence="1">
    <location>
        <begin position="36"/>
        <end position="55"/>
    </location>
</feature>
<gene>
    <name evidence="2" type="ORF">D5H75_16650</name>
</gene>
<feature type="region of interest" description="Disordered" evidence="1">
    <location>
        <begin position="1"/>
        <end position="89"/>
    </location>
</feature>
<evidence type="ECO:0008006" key="4">
    <source>
        <dbReference type="Google" id="ProtNLM"/>
    </source>
</evidence>
<feature type="region of interest" description="Disordered" evidence="1">
    <location>
        <begin position="201"/>
        <end position="233"/>
    </location>
</feature>
<evidence type="ECO:0000313" key="3">
    <source>
        <dbReference type="Proteomes" id="UP000265768"/>
    </source>
</evidence>
<evidence type="ECO:0000313" key="2">
    <source>
        <dbReference type="EMBL" id="RJL32058.1"/>
    </source>
</evidence>
<dbReference type="EMBL" id="QZEY01000005">
    <property type="protein sequence ID" value="RJL32058.1"/>
    <property type="molecule type" value="Genomic_DNA"/>
</dbReference>
<feature type="compositionally biased region" description="Low complexity" evidence="1">
    <location>
        <begin position="19"/>
        <end position="31"/>
    </location>
</feature>
<dbReference type="Proteomes" id="UP000265768">
    <property type="component" value="Unassembled WGS sequence"/>
</dbReference>
<name>A0A3A4BCX6_9ACTN</name>
<dbReference type="AlphaFoldDB" id="A0A3A4BCX6"/>
<comment type="caution">
    <text evidence="2">The sequence shown here is derived from an EMBL/GenBank/DDBJ whole genome shotgun (WGS) entry which is preliminary data.</text>
</comment>
<accession>A0A3A4BCX6</accession>
<keyword evidence="3" id="KW-1185">Reference proteome</keyword>
<evidence type="ECO:0000256" key="1">
    <source>
        <dbReference type="SAM" id="MobiDB-lite"/>
    </source>
</evidence>
<sequence>MLAACTSPGASPPDPPGSPSGTAARAAAGTPSPGPTAGGAGRSGGTWGDTWGGTWGDTQGDTWGGTWSGAWGDTGPEPPPLGGDERDLGLTLLLGSDPPRFVDVDTGRGRAVTGLPRGVRDWYVWRAGDRFAVTRLTSETGPRTYLLDRRGRASRSPWRDFGAPSLDGRGVWQLERPGDGSQEGVARAGDRCVLREVDARGRDRRPPRPARCDLRVGPDTEAGLITTGPDEATLTDRSGRVLVRQPRIVAATRDHALTSDVAGDAPYVLWDLRTGARETVPRPATPYEPGEGVVSPDGRWVLLEHGHPSWRGGPAQLLDLWALDLRERRWTRLPSMPVVASLKHTDHRWLPDGRLVIAGDFERVDRAVAVWRPGEPRLAVRRLPGQERFTSFVV</sequence>
<reference evidence="2 3" key="1">
    <citation type="submission" date="2018-09" db="EMBL/GenBank/DDBJ databases">
        <title>YIM 75507 draft genome.</title>
        <authorList>
            <person name="Tang S."/>
            <person name="Feng Y."/>
        </authorList>
    </citation>
    <scope>NUCLEOTIDE SEQUENCE [LARGE SCALE GENOMIC DNA]</scope>
    <source>
        <strain evidence="2 3">YIM 75507</strain>
    </source>
</reference>
<organism evidence="2 3">
    <name type="scientific">Bailinhaonella thermotolerans</name>
    <dbReference type="NCBI Taxonomy" id="1070861"/>
    <lineage>
        <taxon>Bacteria</taxon>
        <taxon>Bacillati</taxon>
        <taxon>Actinomycetota</taxon>
        <taxon>Actinomycetes</taxon>
        <taxon>Streptosporangiales</taxon>
        <taxon>Streptosporangiaceae</taxon>
        <taxon>Bailinhaonella</taxon>
    </lineage>
</organism>
<proteinExistence type="predicted"/>
<feature type="compositionally biased region" description="Basic and acidic residues" evidence="1">
    <location>
        <begin position="201"/>
        <end position="218"/>
    </location>
</feature>